<feature type="domain" description="FMP27/BLTP2/Hobbit GFWDK motif-containing RBG unit" evidence="1">
    <location>
        <begin position="1045"/>
        <end position="1181"/>
    </location>
</feature>
<dbReference type="InterPro" id="IPR019441">
    <property type="entry name" value="FMP27/BLTP2/Hobbit_GFWDK_RBG"/>
</dbReference>
<accession>A0A0R3SUU2</accession>
<dbReference type="PANTHER" id="PTHR15678">
    <property type="entry name" value="ANTIGEN MLAA-22-RELATED"/>
    <property type="match status" value="1"/>
</dbReference>
<evidence type="ECO:0000313" key="2">
    <source>
        <dbReference type="EMBL" id="VDL61608.1"/>
    </source>
</evidence>
<organism evidence="4">
    <name type="scientific">Hymenolepis diminuta</name>
    <name type="common">Rat tapeworm</name>
    <dbReference type="NCBI Taxonomy" id="6216"/>
    <lineage>
        <taxon>Eukaryota</taxon>
        <taxon>Metazoa</taxon>
        <taxon>Spiralia</taxon>
        <taxon>Lophotrochozoa</taxon>
        <taxon>Platyhelminthes</taxon>
        <taxon>Cestoda</taxon>
        <taxon>Eucestoda</taxon>
        <taxon>Cyclophyllidea</taxon>
        <taxon>Hymenolepididae</taxon>
        <taxon>Hymenolepis</taxon>
    </lineage>
</organism>
<dbReference type="STRING" id="6216.A0A0R3SUU2"/>
<dbReference type="InterPro" id="IPR045167">
    <property type="entry name" value="Hobbit"/>
</dbReference>
<dbReference type="PANTHER" id="PTHR15678:SF6">
    <property type="entry name" value="BRIDGE-LIKE LIPID TRANSFER PROTEIN FAMILY MEMBER 2"/>
    <property type="match status" value="1"/>
</dbReference>
<reference evidence="2 3" key="2">
    <citation type="submission" date="2018-11" db="EMBL/GenBank/DDBJ databases">
        <authorList>
            <consortium name="Pathogen Informatics"/>
        </authorList>
    </citation>
    <scope>NUCLEOTIDE SEQUENCE [LARGE SCALE GENOMIC DNA]</scope>
</reference>
<protein>
    <submittedName>
        <fullName evidence="4">Fmp27_GFWDK domain-containing protein</fullName>
    </submittedName>
</protein>
<reference evidence="4" key="1">
    <citation type="submission" date="2017-02" db="UniProtKB">
        <authorList>
            <consortium name="WormBaseParasite"/>
        </authorList>
    </citation>
    <scope>IDENTIFICATION</scope>
</reference>
<dbReference type="EMBL" id="UYSG01011254">
    <property type="protein sequence ID" value="VDL61608.1"/>
    <property type="molecule type" value="Genomic_DNA"/>
</dbReference>
<dbReference type="SMART" id="SM01214">
    <property type="entry name" value="Fmp27_GFWDK"/>
    <property type="match status" value="1"/>
</dbReference>
<dbReference type="Pfam" id="PF10344">
    <property type="entry name" value="Hobbit"/>
    <property type="match status" value="1"/>
</dbReference>
<sequence length="1470" mass="167244">MDRLRVIKSCRVHLSYIRTKALNPPQISTIRNHKAVTCLNIDNFTLSGHRFKQEIAINFGSLSIKLLTSANCLNGDEFTCNRCGESHSESEADDFILNSSSCLFCHRLHICGDFVAMFSSAVEIEFCLKNRSVHFKLFGAFLMSREGKVLGFAFLILLLVNLWTFEKYIAPDEGLQNELLVQDRVPQALESSNTSFSVDFLPSPYSKSKSAINIKLLRKPLEGSLSLAVDALRLSKSSENIVFNMDNLQLLSGRLITTCRASREITIEHMEVGVSLSEDKVDASLTIHGIFLGLVQDPMETVFFVNLQDAIRSIFQSHSWLTSSEKSAVNTGVTGPKSFEEKAIHASIQLETSLQNSYYREYFNARRSKMVSICGILNSWHDCVWWLVKSLFCFRLQAVRLVFIPDASTPALVQSVGLTKLDISLPSPASESFHFVFETNTFSLDAILPKYSQIDLPLNQEEKEDFVSSAPISDLFAVDIDCEKRSGLYGISQFSAWCHADVFGFRISDVSVEVPSPLVAKFHSHLQKMDSFGLFGLGGSKRGNRRSGRFIRRWVNVAAVTSLQRFTLDGHFETLQMVFISSCGARIECGLTRAHCSASPLPHFSPSRTPFSVSSLHQQSASSPPFFLEFTVSNSEFQMVIPDPSKSINLLTMPAFQVCCNLALRSVEVSITESTDFRLDPGAHLCVLEFLLLTRNFFRRRPLVETVEAPSKLQPTAMTAPAWSVDIHNASVTRLTYESGKHSVSVMFHGCDVYLAHAASHRHKHSLKLKSPKVNVICDGREIAVLQNFMLRKIPSSDSQRKVTFQPTTLENDCLDFQMDTLRFTFPFNYIFYKCFEEFFNVRHAIKYVKSKSSPYFAEVKAMNTEPDVKPKLSSNQLSPDIVICIKKFTLEIKDDPFECKLSDDFMVLMDESVEQQKRVAALTAQLDRNRQARLVPISPAAAAAELQTCLQQLEFQRAVEYIARIRRFYSGYKMADDLFTWSMESACLHFLNDETYNSPEKIIAEIRRMDDVSPWNGLQPSDFSQLCCRRIHLTVGRFQWQLRDYTKNLIDATEVTVTGPFALATRRSDDPRCQRDCHVDLGPSWEPATVQVIRFVAPTKFYYELMADVRGLSLCYGSNWEPTVAWLNLRFDDIKRASVDPSTPPLGWWDKVRLNLHGRLGFNCAKFSWLYSTSSDPYNAREFLTYQWTNCSFDWIPGRIFIHGDLNLFFETASKYNGVCHVLQIPGLNFEISMDWLSFGDQFDHHSVVIVNREKLKPEDNPHDSYTMFRGNRLLLSMSFSVNEVTNGQPPRCFIYTNLIKLVDRLKSCMSRIARPIRRGAVFNRIRPRKPLFGQLVQSLELSLRVPWLEVTYWVSYTKRLGIHACSGPLDLKCVFSVHVEGEWEARTSTNAVVFVLPPRNSSRRISPQWSLRIVDARLLNGKAWLLHQPDRTALHLISEAESVSFYCQYYIIICKLVCGFKVYINMEC</sequence>
<dbReference type="WBParaSite" id="HDID_0000929201-mRNA-1">
    <property type="protein sequence ID" value="HDID_0000929201-mRNA-1"/>
    <property type="gene ID" value="HDID_0000929201"/>
</dbReference>
<evidence type="ECO:0000313" key="3">
    <source>
        <dbReference type="Proteomes" id="UP000274504"/>
    </source>
</evidence>
<name>A0A0R3SUU2_HYMDI</name>
<proteinExistence type="predicted"/>
<evidence type="ECO:0000259" key="1">
    <source>
        <dbReference type="SMART" id="SM01214"/>
    </source>
</evidence>
<dbReference type="OrthoDB" id="1562405at2759"/>
<evidence type="ECO:0000313" key="4">
    <source>
        <dbReference type="WBParaSite" id="HDID_0000929201-mRNA-1"/>
    </source>
</evidence>
<dbReference type="Proteomes" id="UP000274504">
    <property type="component" value="Unassembled WGS sequence"/>
</dbReference>
<gene>
    <name evidence="2" type="ORF">HDID_LOCUS9290</name>
</gene>